<keyword evidence="4" id="KW-1185">Reference proteome</keyword>
<evidence type="ECO:0000313" key="3">
    <source>
        <dbReference type="EMBL" id="GFR51812.1"/>
    </source>
</evidence>
<dbReference type="EMBL" id="BMAR01000054">
    <property type="protein sequence ID" value="GFR51812.1"/>
    <property type="molecule type" value="Genomic_DNA"/>
</dbReference>
<accession>A0AAD3E2T8</accession>
<feature type="region of interest" description="Disordered" evidence="1">
    <location>
        <begin position="331"/>
        <end position="353"/>
    </location>
</feature>
<name>A0AAD3E2T8_9CHLO</name>
<evidence type="ECO:0000313" key="4">
    <source>
        <dbReference type="Proteomes" id="UP001054857"/>
    </source>
</evidence>
<protein>
    <submittedName>
        <fullName evidence="3">Uncharacterized protein</fullName>
    </submittedName>
</protein>
<comment type="caution">
    <text evidence="3">The sequence shown here is derived from an EMBL/GenBank/DDBJ whole genome shotgun (WGS) entry which is preliminary data.</text>
</comment>
<feature type="transmembrane region" description="Helical" evidence="2">
    <location>
        <begin position="272"/>
        <end position="297"/>
    </location>
</feature>
<reference evidence="3 4" key="1">
    <citation type="journal article" date="2021" name="Sci. Rep.">
        <title>Genome sequencing of the multicellular alga Astrephomene provides insights into convergent evolution of germ-soma differentiation.</title>
        <authorList>
            <person name="Yamashita S."/>
            <person name="Yamamoto K."/>
            <person name="Matsuzaki R."/>
            <person name="Suzuki S."/>
            <person name="Yamaguchi H."/>
            <person name="Hirooka S."/>
            <person name="Minakuchi Y."/>
            <person name="Miyagishima S."/>
            <person name="Kawachi M."/>
            <person name="Toyoda A."/>
            <person name="Nozaki H."/>
        </authorList>
    </citation>
    <scope>NUCLEOTIDE SEQUENCE [LARGE SCALE GENOMIC DNA]</scope>
    <source>
        <strain evidence="3 4">NIES-4017</strain>
    </source>
</reference>
<proteinExistence type="predicted"/>
<feature type="compositionally biased region" description="Low complexity" evidence="1">
    <location>
        <begin position="344"/>
        <end position="353"/>
    </location>
</feature>
<gene>
    <name evidence="3" type="ORF">Agub_g14271</name>
</gene>
<dbReference type="AlphaFoldDB" id="A0AAD3E2T8"/>
<organism evidence="3 4">
    <name type="scientific">Astrephomene gubernaculifera</name>
    <dbReference type="NCBI Taxonomy" id="47775"/>
    <lineage>
        <taxon>Eukaryota</taxon>
        <taxon>Viridiplantae</taxon>
        <taxon>Chlorophyta</taxon>
        <taxon>core chlorophytes</taxon>
        <taxon>Chlorophyceae</taxon>
        <taxon>CS clade</taxon>
        <taxon>Chlamydomonadales</taxon>
        <taxon>Astrephomenaceae</taxon>
        <taxon>Astrephomene</taxon>
    </lineage>
</organism>
<evidence type="ECO:0000256" key="2">
    <source>
        <dbReference type="SAM" id="Phobius"/>
    </source>
</evidence>
<keyword evidence="2" id="KW-0812">Transmembrane</keyword>
<sequence>MVFLSSERNATNQGSLDFRLHMHRRYANTVAVLLLLGFCRRALSRMPAPLEAYCPDDPSYGRLNLKSVDSDITTCTPSPHDYVGQAVYECWWQFNIAVNSCLVSMRPDASRHAGAGRLPCRPFGLSGNLTTDGLEGRVWADVDGPALLSYFEEHPEVVASLGYDNARAVVRHIWTILREFTSDLRFDDDSWIDDNDLNALQEEDHRVRRLATAAVVGTATTTLQRDRHGPMHVYRPSAGRMMLKMSNGCKYRYTINPDSHVFEPPARHRAHVAWRTLVAVVACLAVSLSAVGLGVCIHMSRRHAQFVAQYWEYQAVQDHSGSDMQPSTFLRVRLEPPPKPPAAPGAQAGTPQA</sequence>
<keyword evidence="2" id="KW-1133">Transmembrane helix</keyword>
<dbReference type="Proteomes" id="UP001054857">
    <property type="component" value="Unassembled WGS sequence"/>
</dbReference>
<keyword evidence="2" id="KW-0472">Membrane</keyword>
<evidence type="ECO:0000256" key="1">
    <source>
        <dbReference type="SAM" id="MobiDB-lite"/>
    </source>
</evidence>